<feature type="region of interest" description="Disordered" evidence="7">
    <location>
        <begin position="1"/>
        <end position="26"/>
    </location>
</feature>
<feature type="transmembrane region" description="Helical" evidence="8">
    <location>
        <begin position="66"/>
        <end position="86"/>
    </location>
</feature>
<keyword evidence="2" id="KW-0813">Transport</keyword>
<protein>
    <submittedName>
        <fullName evidence="10">MFS transporter</fullName>
    </submittedName>
</protein>
<dbReference type="PANTHER" id="PTHR42718">
    <property type="entry name" value="MAJOR FACILITATOR SUPERFAMILY MULTIDRUG TRANSPORTER MFSC"/>
    <property type="match status" value="1"/>
</dbReference>
<dbReference type="PANTHER" id="PTHR42718:SF46">
    <property type="entry name" value="BLR6921 PROTEIN"/>
    <property type="match status" value="1"/>
</dbReference>
<feature type="transmembrane region" description="Helical" evidence="8">
    <location>
        <begin position="250"/>
        <end position="269"/>
    </location>
</feature>
<feature type="transmembrane region" description="Helical" evidence="8">
    <location>
        <begin position="458"/>
        <end position="481"/>
    </location>
</feature>
<evidence type="ECO:0000256" key="6">
    <source>
        <dbReference type="ARBA" id="ARBA00023136"/>
    </source>
</evidence>
<dbReference type="EMBL" id="JAJVCN010000001">
    <property type="protein sequence ID" value="MCE7002308.1"/>
    <property type="molecule type" value="Genomic_DNA"/>
</dbReference>
<evidence type="ECO:0000313" key="10">
    <source>
        <dbReference type="EMBL" id="MCE7002308.1"/>
    </source>
</evidence>
<evidence type="ECO:0000256" key="4">
    <source>
        <dbReference type="ARBA" id="ARBA00022692"/>
    </source>
</evidence>
<comment type="caution">
    <text evidence="10">The sequence shown here is derived from an EMBL/GenBank/DDBJ whole genome shotgun (WGS) entry which is preliminary data.</text>
</comment>
<feature type="domain" description="Major facilitator superfamily (MFS) profile" evidence="9">
    <location>
        <begin position="32"/>
        <end position="485"/>
    </location>
</feature>
<dbReference type="InterPro" id="IPR020846">
    <property type="entry name" value="MFS_dom"/>
</dbReference>
<keyword evidence="5 8" id="KW-1133">Transmembrane helix</keyword>
<keyword evidence="3" id="KW-1003">Cell membrane</keyword>
<keyword evidence="6 8" id="KW-0472">Membrane</keyword>
<feature type="transmembrane region" description="Helical" evidence="8">
    <location>
        <begin position="160"/>
        <end position="179"/>
    </location>
</feature>
<feature type="compositionally biased region" description="Polar residues" evidence="7">
    <location>
        <begin position="11"/>
        <end position="23"/>
    </location>
</feature>
<feature type="transmembrane region" description="Helical" evidence="8">
    <location>
        <begin position="219"/>
        <end position="238"/>
    </location>
</feature>
<keyword evidence="4 8" id="KW-0812">Transmembrane</keyword>
<evidence type="ECO:0000256" key="5">
    <source>
        <dbReference type="ARBA" id="ARBA00022989"/>
    </source>
</evidence>
<evidence type="ECO:0000313" key="11">
    <source>
        <dbReference type="Proteomes" id="UP001521150"/>
    </source>
</evidence>
<organism evidence="10 11">
    <name type="scientific">Kibdelosporangium philippinense</name>
    <dbReference type="NCBI Taxonomy" id="211113"/>
    <lineage>
        <taxon>Bacteria</taxon>
        <taxon>Bacillati</taxon>
        <taxon>Actinomycetota</taxon>
        <taxon>Actinomycetes</taxon>
        <taxon>Pseudonocardiales</taxon>
        <taxon>Pseudonocardiaceae</taxon>
        <taxon>Kibdelosporangium</taxon>
    </lineage>
</organism>
<feature type="compositionally biased region" description="Basic and acidic residues" evidence="7">
    <location>
        <begin position="1"/>
        <end position="10"/>
    </location>
</feature>
<dbReference type="InterPro" id="IPR011701">
    <property type="entry name" value="MFS"/>
</dbReference>
<feature type="transmembrane region" description="Helical" evidence="8">
    <location>
        <begin position="32"/>
        <end position="54"/>
    </location>
</feature>
<feature type="transmembrane region" description="Helical" evidence="8">
    <location>
        <begin position="416"/>
        <end position="438"/>
    </location>
</feature>
<evidence type="ECO:0000256" key="3">
    <source>
        <dbReference type="ARBA" id="ARBA00022475"/>
    </source>
</evidence>
<dbReference type="PROSITE" id="PS00216">
    <property type="entry name" value="SUGAR_TRANSPORT_1"/>
    <property type="match status" value="1"/>
</dbReference>
<reference evidence="10 11" key="1">
    <citation type="submission" date="2021-12" db="EMBL/GenBank/DDBJ databases">
        <title>Genome sequence of Kibdelosporangium philippinense ATCC 49844.</title>
        <authorList>
            <person name="Fedorov E.A."/>
            <person name="Omeragic M."/>
            <person name="Shalygina K.F."/>
            <person name="Maclea K.S."/>
        </authorList>
    </citation>
    <scope>NUCLEOTIDE SEQUENCE [LARGE SCALE GENOMIC DNA]</scope>
    <source>
        <strain evidence="10 11">ATCC 49844</strain>
    </source>
</reference>
<dbReference type="InterPro" id="IPR005829">
    <property type="entry name" value="Sugar_transporter_CS"/>
</dbReference>
<dbReference type="CDD" id="cd17321">
    <property type="entry name" value="MFS_MMR_MDR_like"/>
    <property type="match status" value="1"/>
</dbReference>
<dbReference type="Gene3D" id="1.20.1720.10">
    <property type="entry name" value="Multidrug resistance protein D"/>
    <property type="match status" value="1"/>
</dbReference>
<gene>
    <name evidence="10" type="ORF">LWC34_05610</name>
</gene>
<evidence type="ECO:0000256" key="8">
    <source>
        <dbReference type="SAM" id="Phobius"/>
    </source>
</evidence>
<dbReference type="Pfam" id="PF07690">
    <property type="entry name" value="MFS_1"/>
    <property type="match status" value="1"/>
</dbReference>
<dbReference type="PROSITE" id="PS50850">
    <property type="entry name" value="MFS"/>
    <property type="match status" value="1"/>
</dbReference>
<name>A0ABS8Z5I4_9PSEU</name>
<dbReference type="Proteomes" id="UP001521150">
    <property type="component" value="Unassembled WGS sequence"/>
</dbReference>
<accession>A0ABS8Z5I4</accession>
<feature type="transmembrane region" description="Helical" evidence="8">
    <location>
        <begin position="323"/>
        <end position="340"/>
    </location>
</feature>
<dbReference type="InterPro" id="IPR036259">
    <property type="entry name" value="MFS_trans_sf"/>
</dbReference>
<feature type="transmembrane region" description="Helical" evidence="8">
    <location>
        <begin position="290"/>
        <end position="311"/>
    </location>
</feature>
<feature type="transmembrane region" description="Helical" evidence="8">
    <location>
        <begin position="185"/>
        <end position="207"/>
    </location>
</feature>
<feature type="transmembrane region" description="Helical" evidence="8">
    <location>
        <begin position="376"/>
        <end position="395"/>
    </location>
</feature>
<keyword evidence="11" id="KW-1185">Reference proteome</keyword>
<comment type="subcellular location">
    <subcellularLocation>
        <location evidence="1">Cell membrane</location>
        <topology evidence="1">Multi-pass membrane protein</topology>
    </subcellularLocation>
</comment>
<evidence type="ECO:0000256" key="7">
    <source>
        <dbReference type="SAM" id="MobiDB-lite"/>
    </source>
</evidence>
<feature type="transmembrane region" description="Helical" evidence="8">
    <location>
        <begin position="98"/>
        <end position="115"/>
    </location>
</feature>
<evidence type="ECO:0000259" key="9">
    <source>
        <dbReference type="PROSITE" id="PS50850"/>
    </source>
</evidence>
<evidence type="ECO:0000256" key="1">
    <source>
        <dbReference type="ARBA" id="ARBA00004651"/>
    </source>
</evidence>
<evidence type="ECO:0000256" key="2">
    <source>
        <dbReference type="ARBA" id="ARBA00022448"/>
    </source>
</evidence>
<dbReference type="RefSeq" id="WP_233723332.1">
    <property type="nucleotide sequence ID" value="NZ_JAJVCN010000001.1"/>
</dbReference>
<sequence>MSSVESREQNPTKGGTAPSNTTPQPDPRRWRALTMLALVQFIVFLDATIVNVALPSIQHDLHFSPTGLTWVVNGYLLAAGGLLLLGGRLADIFGRRRIFMLGASLFAVSSLTAALSTNQEVLIASRFAQGIAEALAAPAALSLVALMFSDNAERNKAFGIWGGLAGLGSAAGVVLSGVLTDIASWRWVFYVTIPLAVIPLLFTRKLIDESKMDGAKRPDWVSAILATVSMVAIIQGILSLGSKPFGSVDVLLPLVGGIAVLGIFIGIQAKSANPLLPLGFLKHKTRITGSISMTFLNSTTAAMFFLLVLYMQDVLHYTPLQNGLAWLPFCVAFMAGLQFSMKLLPKVGARGALATGLLIAGIGVLPLAFIPVDGSFWINLVPAMVIIAVGGGMAFPAIQTAALSDVSMQDAGLGSGILTTLGQLGQALGLATLVAIAINHTSDLVSTGTSAVDAAVGGYKLAFVITGILLVIGAAVTYALLPKHQPQPQAA</sequence>
<dbReference type="Gene3D" id="1.20.1250.20">
    <property type="entry name" value="MFS general substrate transporter like domains"/>
    <property type="match status" value="1"/>
</dbReference>
<dbReference type="SUPFAM" id="SSF103473">
    <property type="entry name" value="MFS general substrate transporter"/>
    <property type="match status" value="1"/>
</dbReference>
<feature type="transmembrane region" description="Helical" evidence="8">
    <location>
        <begin position="352"/>
        <end position="370"/>
    </location>
</feature>
<proteinExistence type="predicted"/>
<dbReference type="PRINTS" id="PR01036">
    <property type="entry name" value="TCRTETB"/>
</dbReference>